<dbReference type="Proteomes" id="UP000663828">
    <property type="component" value="Unassembled WGS sequence"/>
</dbReference>
<dbReference type="AlphaFoldDB" id="A0A815YVB0"/>
<dbReference type="OrthoDB" id="10031433at2759"/>
<dbReference type="EMBL" id="CAJNOJ010000188">
    <property type="protein sequence ID" value="CAF1263855.1"/>
    <property type="molecule type" value="Genomic_DNA"/>
</dbReference>
<name>A0A815YVB0_ADIRI</name>
<keyword evidence="3" id="KW-1185">Reference proteome</keyword>
<dbReference type="Proteomes" id="UP000663852">
    <property type="component" value="Unassembled WGS sequence"/>
</dbReference>
<reference evidence="2" key="1">
    <citation type="submission" date="2021-02" db="EMBL/GenBank/DDBJ databases">
        <authorList>
            <person name="Nowell W R."/>
        </authorList>
    </citation>
    <scope>NUCLEOTIDE SEQUENCE</scope>
</reference>
<evidence type="ECO:0000313" key="1">
    <source>
        <dbReference type="EMBL" id="CAF1263855.1"/>
    </source>
</evidence>
<evidence type="ECO:0000313" key="2">
    <source>
        <dbReference type="EMBL" id="CAF1576205.1"/>
    </source>
</evidence>
<sequence length="90" mass="10189">MSELSSPIGAQWAEVFTSGDLDKFQVDSSGNKHTVKFYDYFPELEDAAREHKFEQYSKKSVDFTALDLAKIIDKKCYGATNITKGRPLAY</sequence>
<organism evidence="2 3">
    <name type="scientific">Adineta ricciae</name>
    <name type="common">Rotifer</name>
    <dbReference type="NCBI Taxonomy" id="249248"/>
    <lineage>
        <taxon>Eukaryota</taxon>
        <taxon>Metazoa</taxon>
        <taxon>Spiralia</taxon>
        <taxon>Gnathifera</taxon>
        <taxon>Rotifera</taxon>
        <taxon>Eurotatoria</taxon>
        <taxon>Bdelloidea</taxon>
        <taxon>Adinetida</taxon>
        <taxon>Adinetidae</taxon>
        <taxon>Adineta</taxon>
    </lineage>
</organism>
<dbReference type="EMBL" id="CAJNOR010005788">
    <property type="protein sequence ID" value="CAF1576205.1"/>
    <property type="molecule type" value="Genomic_DNA"/>
</dbReference>
<evidence type="ECO:0000313" key="3">
    <source>
        <dbReference type="Proteomes" id="UP000663828"/>
    </source>
</evidence>
<accession>A0A815YVB0</accession>
<proteinExistence type="predicted"/>
<protein>
    <submittedName>
        <fullName evidence="2">Uncharacterized protein</fullName>
    </submittedName>
</protein>
<comment type="caution">
    <text evidence="2">The sequence shown here is derived from an EMBL/GenBank/DDBJ whole genome shotgun (WGS) entry which is preliminary data.</text>
</comment>
<gene>
    <name evidence="1" type="ORF">EDS130_LOCUS28656</name>
    <name evidence="2" type="ORF">XAT740_LOCUS44988</name>
</gene>